<evidence type="ECO:0000256" key="1">
    <source>
        <dbReference type="SAM" id="MobiDB-lite"/>
    </source>
</evidence>
<dbReference type="AlphaFoldDB" id="A0A4R6AS31"/>
<proteinExistence type="predicted"/>
<feature type="region of interest" description="Disordered" evidence="1">
    <location>
        <begin position="358"/>
        <end position="444"/>
    </location>
</feature>
<accession>A0A4R6AS31</accession>
<feature type="chain" id="PRO_5020841963" evidence="2">
    <location>
        <begin position="31"/>
        <end position="444"/>
    </location>
</feature>
<feature type="signal peptide" evidence="2">
    <location>
        <begin position="1"/>
        <end position="30"/>
    </location>
</feature>
<protein>
    <submittedName>
        <fullName evidence="3">DUF3300 domain-containing protein</fullName>
    </submittedName>
</protein>
<sequence>MREGRKLKKRPHVWPLILVAVTATYGPAFAQDEALPEETEAPADDAALLTDAELQTLVAPVALYPDTLLIQILVAATVPLDIVKSERFLDANPDVAPESLKDDIEDQGWDPSVAVLATAFPDVIVDMADHIEWTETMGDAMLAQDDDVLAAIQVMRQQAIDSGALISGDAQTVEVVEDETVVIQPTDPEVVYVPQYEPDVVYGGTDVSDVLIAGAIGFGTFALIDAIFDDDDDWNDYWGCRNCGGWGGGPIIRNPNIDLDVDGNVNVGNSVGNGSIAGSIDRDKIEWKPDPDKSTEARDKIANRRDDAGATKLPIKKPDTGTDALRDRLSDKANVQDIAKGGAAAGLGAAAINRAGAGSAGRDLRSVGNGNRPEAAAKAEALRKTGGGNAIKKPAAVKKATVARKPTANVGGANRQNALKKRSGGGKASLASKRGGGAKKRLKR</sequence>
<dbReference type="Pfam" id="PF11737">
    <property type="entry name" value="DUF3300"/>
    <property type="match status" value="1"/>
</dbReference>
<keyword evidence="4" id="KW-1185">Reference proteome</keyword>
<evidence type="ECO:0000313" key="3">
    <source>
        <dbReference type="EMBL" id="TDL86920.1"/>
    </source>
</evidence>
<gene>
    <name evidence="3" type="ORF">E2L05_12530</name>
</gene>
<dbReference type="PANTHER" id="PTHR40269:SF1">
    <property type="entry name" value="OUTER MEMBRANE PROTEIN"/>
    <property type="match status" value="1"/>
</dbReference>
<dbReference type="OrthoDB" id="197257at2"/>
<feature type="compositionally biased region" description="Basic and acidic residues" evidence="1">
    <location>
        <begin position="316"/>
        <end position="325"/>
    </location>
</feature>
<evidence type="ECO:0000313" key="4">
    <source>
        <dbReference type="Proteomes" id="UP000294562"/>
    </source>
</evidence>
<dbReference type="PANTHER" id="PTHR40269">
    <property type="entry name" value="OUTER MEMBRANE PROTEIN-RELATED"/>
    <property type="match status" value="1"/>
</dbReference>
<organism evidence="3 4">
    <name type="scientific">Meridianimarinicoccus aquatilis</name>
    <dbReference type="NCBI Taxonomy" id="2552766"/>
    <lineage>
        <taxon>Bacteria</taxon>
        <taxon>Pseudomonadati</taxon>
        <taxon>Pseudomonadota</taxon>
        <taxon>Alphaproteobacteria</taxon>
        <taxon>Rhodobacterales</taxon>
        <taxon>Paracoccaceae</taxon>
        <taxon>Meridianimarinicoccus</taxon>
    </lineage>
</organism>
<evidence type="ECO:0000256" key="2">
    <source>
        <dbReference type="SAM" id="SignalP"/>
    </source>
</evidence>
<name>A0A4R6AS31_9RHOB</name>
<feature type="compositionally biased region" description="Basic and acidic residues" evidence="1">
    <location>
        <begin position="284"/>
        <end position="309"/>
    </location>
</feature>
<dbReference type="Proteomes" id="UP000294562">
    <property type="component" value="Unassembled WGS sequence"/>
</dbReference>
<feature type="compositionally biased region" description="Low complexity" evidence="1">
    <location>
        <begin position="392"/>
        <end position="408"/>
    </location>
</feature>
<dbReference type="InterPro" id="IPR021728">
    <property type="entry name" value="DUF3300"/>
</dbReference>
<keyword evidence="2" id="KW-0732">Signal</keyword>
<reference evidence="3 4" key="1">
    <citation type="submission" date="2019-03" db="EMBL/GenBank/DDBJ databases">
        <title>Rhodobacteraceae bacterium SM1902, a new member of the family Rhodobacteraceae isolated from Yantai.</title>
        <authorList>
            <person name="Sun Y."/>
        </authorList>
    </citation>
    <scope>NUCLEOTIDE SEQUENCE [LARGE SCALE GENOMIC DNA]</scope>
    <source>
        <strain evidence="3 4">SM1902</strain>
    </source>
</reference>
<feature type="region of interest" description="Disordered" evidence="1">
    <location>
        <begin position="284"/>
        <end position="325"/>
    </location>
</feature>
<dbReference type="EMBL" id="SMZO01000027">
    <property type="protein sequence ID" value="TDL86920.1"/>
    <property type="molecule type" value="Genomic_DNA"/>
</dbReference>
<comment type="caution">
    <text evidence="3">The sequence shown here is derived from an EMBL/GenBank/DDBJ whole genome shotgun (WGS) entry which is preliminary data.</text>
</comment>